<dbReference type="GO" id="GO:0072354">
    <property type="term" value="F:histone H3T3 kinase activity"/>
    <property type="evidence" value="ECO:0007669"/>
    <property type="project" value="TreeGrafter"/>
</dbReference>
<proteinExistence type="predicted"/>
<dbReference type="GO" id="GO:0035556">
    <property type="term" value="P:intracellular signal transduction"/>
    <property type="evidence" value="ECO:0007669"/>
    <property type="project" value="TreeGrafter"/>
</dbReference>
<dbReference type="GO" id="GO:0000278">
    <property type="term" value="P:mitotic cell cycle"/>
    <property type="evidence" value="ECO:0007669"/>
    <property type="project" value="TreeGrafter"/>
</dbReference>
<sequence length="474" mass="56396">MTYKNHIRYHKWQEKEYKELFNSVREHLEMKSLQFYMPFYSLYFNIHNNSRAPLKMDLERNYYLKNIKDITKSRYYNSNMFLVSDIYDSSKNIIEEKEIFCKTIPIVDVMHCVNDNYNFITKNNYHLPSAYNYNTFKKINDMNNTAYIDVFCSYLFGNLTYNKINPSFALYYGSMNGIGNYKYDISEEYQDIKNEKCFNKCIDKGFKLDVYISDSDSDSDSDSNSESGSESDADTDNDDYIATIKDIPLQLLCIEKLEGTLEDLIDDNIREELILSCMFQISFALTYLQKHFDFTHNDLHINNIMYSNTETKYLYYKLNNIYYRVPTHGKIFKIIDFGRAIFKYKNKVFMNDVFSKLGEAGGQYSYPSQVDFLCEEKEEEIKPNPHFDLCRLSMTILEEIDPNAYSDSIIDFLIHMCDDNRGENFCNMRDDFKLYMDIGKYACNSLPREIILHNIFKNYRVKKSLFPRKSYYTL</sequence>
<dbReference type="SUPFAM" id="SSF56112">
    <property type="entry name" value="Protein kinase-like (PK-like)"/>
    <property type="match status" value="1"/>
</dbReference>
<evidence type="ECO:0008006" key="3">
    <source>
        <dbReference type="Google" id="ProtNLM"/>
    </source>
</evidence>
<dbReference type="Gene3D" id="1.10.510.10">
    <property type="entry name" value="Transferase(Phosphotransferase) domain 1"/>
    <property type="match status" value="1"/>
</dbReference>
<evidence type="ECO:0000313" key="2">
    <source>
        <dbReference type="EMBL" id="QHT39290.1"/>
    </source>
</evidence>
<dbReference type="GO" id="GO:0005737">
    <property type="term" value="C:cytoplasm"/>
    <property type="evidence" value="ECO:0007669"/>
    <property type="project" value="TreeGrafter"/>
</dbReference>
<feature type="region of interest" description="Disordered" evidence="1">
    <location>
        <begin position="215"/>
        <end position="237"/>
    </location>
</feature>
<dbReference type="EMBL" id="MN738840">
    <property type="protein sequence ID" value="QHT39290.1"/>
    <property type="molecule type" value="Genomic_DNA"/>
</dbReference>
<dbReference type="PANTHER" id="PTHR24419:SF18">
    <property type="entry name" value="SERINE_THREONINE-PROTEIN KINASE HASPIN"/>
    <property type="match status" value="1"/>
</dbReference>
<organism evidence="2">
    <name type="scientific">viral metagenome</name>
    <dbReference type="NCBI Taxonomy" id="1070528"/>
    <lineage>
        <taxon>unclassified sequences</taxon>
        <taxon>metagenomes</taxon>
        <taxon>organismal metagenomes</taxon>
    </lineage>
</organism>
<dbReference type="GO" id="GO:0005634">
    <property type="term" value="C:nucleus"/>
    <property type="evidence" value="ECO:0007669"/>
    <property type="project" value="TreeGrafter"/>
</dbReference>
<evidence type="ECO:0000256" key="1">
    <source>
        <dbReference type="SAM" id="MobiDB-lite"/>
    </source>
</evidence>
<accession>A0A6C0FID0</accession>
<dbReference type="InterPro" id="IPR011009">
    <property type="entry name" value="Kinase-like_dom_sf"/>
</dbReference>
<protein>
    <recommendedName>
        <fullName evidence="3">Protein kinase domain-containing protein</fullName>
    </recommendedName>
</protein>
<dbReference type="PANTHER" id="PTHR24419">
    <property type="entry name" value="INTERLEUKIN-1 RECEPTOR-ASSOCIATED KINASE"/>
    <property type="match status" value="1"/>
</dbReference>
<name>A0A6C0FID0_9ZZZZ</name>
<reference evidence="2" key="1">
    <citation type="journal article" date="2020" name="Nature">
        <title>Giant virus diversity and host interactions through global metagenomics.</title>
        <authorList>
            <person name="Schulz F."/>
            <person name="Roux S."/>
            <person name="Paez-Espino D."/>
            <person name="Jungbluth S."/>
            <person name="Walsh D.A."/>
            <person name="Denef V.J."/>
            <person name="McMahon K.D."/>
            <person name="Konstantinidis K.T."/>
            <person name="Eloe-Fadrosh E.A."/>
            <person name="Kyrpides N.C."/>
            <person name="Woyke T."/>
        </authorList>
    </citation>
    <scope>NUCLEOTIDE SEQUENCE</scope>
    <source>
        <strain evidence="2">GVMAG-S-ERX556126-94</strain>
    </source>
</reference>
<dbReference type="AlphaFoldDB" id="A0A6C0FID0"/>